<dbReference type="RefSeq" id="WP_329272322.1">
    <property type="nucleotide sequence ID" value="NZ_CP109011.1"/>
</dbReference>
<dbReference type="SUPFAM" id="SSF81665">
    <property type="entry name" value="Calcium ATPase, transmembrane domain M"/>
    <property type="match status" value="1"/>
</dbReference>
<dbReference type="Gene3D" id="1.20.1110.10">
    <property type="entry name" value="Calcium-transporting ATPase, transmembrane domain"/>
    <property type="match status" value="1"/>
</dbReference>
<feature type="transmembrane region" description="Helical" evidence="2">
    <location>
        <begin position="73"/>
        <end position="91"/>
    </location>
</feature>
<dbReference type="InterPro" id="IPR004014">
    <property type="entry name" value="ATPase_P-typ_cation-transptr_N"/>
</dbReference>
<keyword evidence="2" id="KW-0812">Transmembrane</keyword>
<dbReference type="Gene3D" id="2.70.150.10">
    <property type="entry name" value="Calcium-transporting ATPase, cytoplasmic transduction domain A"/>
    <property type="match status" value="1"/>
</dbReference>
<evidence type="ECO:0000313" key="4">
    <source>
        <dbReference type="EMBL" id="WUT48812.1"/>
    </source>
</evidence>
<dbReference type="SUPFAM" id="SSF81653">
    <property type="entry name" value="Calcium ATPase, transduction domain A"/>
    <property type="match status" value="1"/>
</dbReference>
<dbReference type="PANTHER" id="PTHR42861">
    <property type="entry name" value="CALCIUM-TRANSPORTING ATPASE"/>
    <property type="match status" value="1"/>
</dbReference>
<reference evidence="4" key="1">
    <citation type="submission" date="2022-10" db="EMBL/GenBank/DDBJ databases">
        <title>The complete genomes of actinobacterial strains from the NBC collection.</title>
        <authorList>
            <person name="Joergensen T.S."/>
            <person name="Alvarez Arevalo M."/>
            <person name="Sterndorff E.B."/>
            <person name="Faurdal D."/>
            <person name="Vuksanovic O."/>
            <person name="Mourched A.-S."/>
            <person name="Charusanti P."/>
            <person name="Shaw S."/>
            <person name="Blin K."/>
            <person name="Weber T."/>
        </authorList>
    </citation>
    <scope>NUCLEOTIDE SEQUENCE</scope>
    <source>
        <strain evidence="4">NBC_00686</strain>
    </source>
</reference>
<keyword evidence="5" id="KW-1185">Reference proteome</keyword>
<evidence type="ECO:0000256" key="1">
    <source>
        <dbReference type="ARBA" id="ARBA00004141"/>
    </source>
</evidence>
<keyword evidence="2" id="KW-1133">Transmembrane helix</keyword>
<dbReference type="Pfam" id="PF00690">
    <property type="entry name" value="Cation_ATPase_N"/>
    <property type="match status" value="1"/>
</dbReference>
<dbReference type="InterPro" id="IPR059000">
    <property type="entry name" value="ATPase_P-type_domA"/>
</dbReference>
<dbReference type="SMART" id="SM00831">
    <property type="entry name" value="Cation_ATPase_N"/>
    <property type="match status" value="1"/>
</dbReference>
<evidence type="ECO:0000259" key="3">
    <source>
        <dbReference type="SMART" id="SM00831"/>
    </source>
</evidence>
<proteinExistence type="predicted"/>
<dbReference type="InterPro" id="IPR023298">
    <property type="entry name" value="ATPase_P-typ_TM_dom_sf"/>
</dbReference>
<dbReference type="InterPro" id="IPR008250">
    <property type="entry name" value="ATPase_P-typ_transduc_dom_A_sf"/>
</dbReference>
<evidence type="ECO:0000313" key="5">
    <source>
        <dbReference type="Proteomes" id="UP001432168"/>
    </source>
</evidence>
<protein>
    <submittedName>
        <fullName evidence="4">Cation-transporting P-type ATPase</fullName>
    </submittedName>
</protein>
<dbReference type="Pfam" id="PF00122">
    <property type="entry name" value="E1-E2_ATPase"/>
    <property type="match status" value="1"/>
</dbReference>
<gene>
    <name evidence="4" type="ORF">OG929_43950</name>
</gene>
<organism evidence="4 5">
    <name type="scientific">Streptomyces pseudovenezuelae</name>
    <dbReference type="NCBI Taxonomy" id="67350"/>
    <lineage>
        <taxon>Bacteria</taxon>
        <taxon>Bacillati</taxon>
        <taxon>Actinomycetota</taxon>
        <taxon>Actinomycetes</taxon>
        <taxon>Kitasatosporales</taxon>
        <taxon>Streptomycetaceae</taxon>
        <taxon>Streptomyces</taxon>
        <taxon>Streptomyces aurantiacus group</taxon>
    </lineage>
</organism>
<dbReference type="EMBL" id="CP109011">
    <property type="protein sequence ID" value="WUT48812.1"/>
    <property type="molecule type" value="Genomic_DNA"/>
</dbReference>
<feature type="domain" description="Cation-transporting P-type ATPase N-terminal" evidence="3">
    <location>
        <begin position="20"/>
        <end position="93"/>
    </location>
</feature>
<name>A0ABZ1XBH1_9ACTN</name>
<accession>A0ABZ1XBH1</accession>
<sequence>MDGPTAAQTERIPSWADALDAHLLTPAQSAASLDVDPCVGLSSREAERVVVHGPNRLAEPARRPEWLQFLGQFRNWLIGILIIAAVVAGAIGDIRDALVITVVLQINAVLGYLQERRAERSLEALRRMLVPTARVRRDGMERLVEADTLVPGDVVLLEAGGRVPADGG</sequence>
<keyword evidence="2" id="KW-0472">Membrane</keyword>
<feature type="transmembrane region" description="Helical" evidence="2">
    <location>
        <begin position="97"/>
        <end position="113"/>
    </location>
</feature>
<comment type="subcellular location">
    <subcellularLocation>
        <location evidence="1">Membrane</location>
        <topology evidence="1">Multi-pass membrane protein</topology>
    </subcellularLocation>
</comment>
<evidence type="ECO:0000256" key="2">
    <source>
        <dbReference type="SAM" id="Phobius"/>
    </source>
</evidence>
<dbReference type="Proteomes" id="UP001432168">
    <property type="component" value="Chromosome"/>
</dbReference>